<dbReference type="PANTHER" id="PTHR35532:SF5">
    <property type="entry name" value="CARBOHYDRATE-BINDING DOMAIN-CONTAINING PROTEIN"/>
    <property type="match status" value="1"/>
</dbReference>
<evidence type="ECO:0000313" key="1">
    <source>
        <dbReference type="EMBL" id="OUN03359.1"/>
    </source>
</evidence>
<dbReference type="PANTHER" id="PTHR35532">
    <property type="entry name" value="SIMILAR TO POLYHYDROXYALKANOATE DEPOLYMERASE"/>
    <property type="match status" value="1"/>
</dbReference>
<dbReference type="OrthoDB" id="679512at2"/>
<evidence type="ECO:0000313" key="2">
    <source>
        <dbReference type="Proteomes" id="UP000195772"/>
    </source>
</evidence>
<organism evidence="1 2">
    <name type="scientific">Alistipes onderdonkii</name>
    <dbReference type="NCBI Taxonomy" id="328813"/>
    <lineage>
        <taxon>Bacteria</taxon>
        <taxon>Pseudomonadati</taxon>
        <taxon>Bacteroidota</taxon>
        <taxon>Bacteroidia</taxon>
        <taxon>Bacteroidales</taxon>
        <taxon>Rikenellaceae</taxon>
        <taxon>Alistipes</taxon>
    </lineage>
</organism>
<protein>
    <recommendedName>
        <fullName evidence="3">Transglutaminase domain-containing protein</fullName>
    </recommendedName>
</protein>
<evidence type="ECO:0008006" key="3">
    <source>
        <dbReference type="Google" id="ProtNLM"/>
    </source>
</evidence>
<sequence length="650" mass="74699">MKNFDRTAVRLILSFGLAWICAGCESRLEAALELAGENRPELEAVLQHYSTDKADSLKYRAARFLIENLPLHYGYAGKGLEDFKCDYDSLFCDKDIPRQVLRGRAKNYNPDFTNVHPAFDLSELSRDFLIRHIDNAFATLDYPWTKGLSFGDFCEYVLPYRIENELAEDWMPHYRDFLAEIIRPLQQAGADRYTAARTIQDSLRRMDYEVIDESVMRMALRPSDYLRAAGGACPEITSLMWYALRSVGLPVNYDYIIQWANRSQSHSWNSLRVDSVLYSFGMSDPEFGKHFESRPQERVGKVYRKMFSFQPQSLPNQRGALAEGIPPAFRSPFIKDVSESYFDGIDLAMKLTIPIAAKKKFAYLVVFDNRNWVPVAWSRIKRGRVAFDHVEKGCAYMVMYYDRGLLLPATDPFTVSKEGGVAVRKPDGAEVSVTLKRKYPVFFELEFILNRVKNGRFQVADSPDFRDARTVYVTPEVPEARPYYAQLGDSITFRYIRYLSPSGAFVNMAEVGFYAPSGEKLVGEIIGTEGSYGNSGDDKYKLFDGDPLTYFNAPQESRCWGGMAFDRPQTLGSVMFLPRNDDNFIQADELYELFYCRDGRFVSLGRRIGDRTHVLHYDNVPGNALLLLRNHTKGKEERIFTYENDEQVWW</sequence>
<proteinExistence type="predicted"/>
<comment type="caution">
    <text evidence="1">The sequence shown here is derived from an EMBL/GenBank/DDBJ whole genome shotgun (WGS) entry which is preliminary data.</text>
</comment>
<gene>
    <name evidence="1" type="ORF">B5G41_06625</name>
</gene>
<dbReference type="Gene3D" id="2.60.120.260">
    <property type="entry name" value="Galactose-binding domain-like"/>
    <property type="match status" value="2"/>
</dbReference>
<name>A0A1Y3R157_9BACT</name>
<accession>A0A1Y3R157</accession>
<dbReference type="RefSeq" id="WP_087401975.1">
    <property type="nucleotide sequence ID" value="NZ_NFHB01000004.1"/>
</dbReference>
<dbReference type="Proteomes" id="UP000195772">
    <property type="component" value="Unassembled WGS sequence"/>
</dbReference>
<dbReference type="EMBL" id="NFHB01000004">
    <property type="protein sequence ID" value="OUN03359.1"/>
    <property type="molecule type" value="Genomic_DNA"/>
</dbReference>
<dbReference type="eggNOG" id="COG1305">
    <property type="taxonomic scope" value="Bacteria"/>
</dbReference>
<dbReference type="AlphaFoldDB" id="A0A1Y3R157"/>
<reference evidence="2" key="1">
    <citation type="submission" date="2017-04" db="EMBL/GenBank/DDBJ databases">
        <title>Function of individual gut microbiota members based on whole genome sequencing of pure cultures obtained from chicken caecum.</title>
        <authorList>
            <person name="Medvecky M."/>
            <person name="Cejkova D."/>
            <person name="Polansky O."/>
            <person name="Karasova D."/>
            <person name="Kubasova T."/>
            <person name="Cizek A."/>
            <person name="Rychlik I."/>
        </authorList>
    </citation>
    <scope>NUCLEOTIDE SEQUENCE [LARGE SCALE GENOMIC DNA]</scope>
    <source>
        <strain evidence="2">An90</strain>
    </source>
</reference>